<dbReference type="PANTHER" id="PTHR16216:SF2">
    <property type="entry name" value="DYNEIN AXONEMAL ASSEMBLY FACTOR 5"/>
    <property type="match status" value="1"/>
</dbReference>
<evidence type="ECO:0000313" key="2">
    <source>
        <dbReference type="Proteomes" id="UP001162483"/>
    </source>
</evidence>
<dbReference type="PANTHER" id="PTHR16216">
    <property type="entry name" value="DYNEIN ASSEMBLY FACTOR 5, AXONEMAL"/>
    <property type="match status" value="1"/>
</dbReference>
<dbReference type="EMBL" id="CATNWA010019205">
    <property type="protein sequence ID" value="CAI9611928.1"/>
    <property type="molecule type" value="Genomic_DNA"/>
</dbReference>
<evidence type="ECO:0000313" key="1">
    <source>
        <dbReference type="EMBL" id="CAI9611928.1"/>
    </source>
</evidence>
<dbReference type="InterPro" id="IPR052623">
    <property type="entry name" value="DAAF5"/>
</dbReference>
<protein>
    <submittedName>
        <fullName evidence="1">Uncharacterized protein</fullName>
    </submittedName>
</protein>
<accession>A0ABN9GWX2</accession>
<dbReference type="Gene3D" id="1.25.10.10">
    <property type="entry name" value="Leucine-rich Repeat Variant"/>
    <property type="match status" value="1"/>
</dbReference>
<gene>
    <name evidence="1" type="ORF">SPARVUS_LOCUS14622360</name>
</gene>
<organism evidence="1 2">
    <name type="scientific">Staurois parvus</name>
    <dbReference type="NCBI Taxonomy" id="386267"/>
    <lineage>
        <taxon>Eukaryota</taxon>
        <taxon>Metazoa</taxon>
        <taxon>Chordata</taxon>
        <taxon>Craniata</taxon>
        <taxon>Vertebrata</taxon>
        <taxon>Euteleostomi</taxon>
        <taxon>Amphibia</taxon>
        <taxon>Batrachia</taxon>
        <taxon>Anura</taxon>
        <taxon>Neobatrachia</taxon>
        <taxon>Ranoidea</taxon>
        <taxon>Ranidae</taxon>
        <taxon>Staurois</taxon>
    </lineage>
</organism>
<dbReference type="InterPro" id="IPR016024">
    <property type="entry name" value="ARM-type_fold"/>
</dbReference>
<sequence>MKVLITILASPASENLYDKVQGMMLSLAQIQGLNGHLDLYRHHMQQLMKWASQSHDQWTNFSIERAQYEVLVSESGPVIGEHLDQLMPVLKTCLQTSKDPQMRLKVFTMLSKRLLKPSETVNSKGQFHVHSETLIKDVLVPNLKWQAGRTAAAIRTIAVSCLWVLFQSEVLSPQEILQIQDILMPTVLTTLEEDSKMSRLMSCRIIRALLEACEHHLNPDQLNKIYLEVLKRLDDASDEVRITAAKTFSVWFKCIDDRYDRTTYKAHLEFLYRGLLVHLDDPDSNLQTTVLDVLKEASIVYPSLLVQEIEAVKHKHRTPEYCDQLLQHIRLNKESGQTETMLPLSLDSQ</sequence>
<reference evidence="1" key="1">
    <citation type="submission" date="2023-05" db="EMBL/GenBank/DDBJ databases">
        <authorList>
            <person name="Stuckert A."/>
        </authorList>
    </citation>
    <scope>NUCLEOTIDE SEQUENCE</scope>
</reference>
<name>A0ABN9GWX2_9NEOB</name>
<proteinExistence type="predicted"/>
<dbReference type="Proteomes" id="UP001162483">
    <property type="component" value="Unassembled WGS sequence"/>
</dbReference>
<dbReference type="SUPFAM" id="SSF48371">
    <property type="entry name" value="ARM repeat"/>
    <property type="match status" value="1"/>
</dbReference>
<comment type="caution">
    <text evidence="1">The sequence shown here is derived from an EMBL/GenBank/DDBJ whole genome shotgun (WGS) entry which is preliminary data.</text>
</comment>
<dbReference type="InterPro" id="IPR011989">
    <property type="entry name" value="ARM-like"/>
</dbReference>
<keyword evidence="2" id="KW-1185">Reference proteome</keyword>